<gene>
    <name evidence="1" type="ORF">ACFTOW_02075</name>
</gene>
<keyword evidence="2" id="KW-1185">Reference proteome</keyword>
<organism evidence="1 2">
    <name type="scientific">Lacimonas salitolerans</name>
    <dbReference type="NCBI Taxonomy" id="1323750"/>
    <lineage>
        <taxon>Bacteria</taxon>
        <taxon>Pseudomonadati</taxon>
        <taxon>Pseudomonadota</taxon>
        <taxon>Alphaproteobacteria</taxon>
        <taxon>Rhodobacterales</taxon>
        <taxon>Paracoccaceae</taxon>
        <taxon>Lacimonas</taxon>
    </lineage>
</organism>
<evidence type="ECO:0000313" key="1">
    <source>
        <dbReference type="EMBL" id="MFD1508194.1"/>
    </source>
</evidence>
<dbReference type="Proteomes" id="UP001597186">
    <property type="component" value="Unassembled WGS sequence"/>
</dbReference>
<dbReference type="Gene3D" id="2.150.10.10">
    <property type="entry name" value="Serralysin-like metalloprotease, C-terminal"/>
    <property type="match status" value="1"/>
</dbReference>
<name>A0ABW4EDH9_9RHOB</name>
<sequence>MEGVSGTNLLDGGIGADTFVFRGGVTRVVRFQAGIDTVLFDPVLWGGSARSPDQILAGASQVAGGWLFDFGLQGQLRIEGLPGATLTESDIGLI</sequence>
<dbReference type="RefSeq" id="WP_379912580.1">
    <property type="nucleotide sequence ID" value="NZ_JBHUDD010000021.1"/>
</dbReference>
<proteinExistence type="predicted"/>
<protein>
    <submittedName>
        <fullName evidence="1">Uncharacterized protein</fullName>
    </submittedName>
</protein>
<reference evidence="2" key="1">
    <citation type="journal article" date="2019" name="Int. J. Syst. Evol. Microbiol.">
        <title>The Global Catalogue of Microorganisms (GCM) 10K type strain sequencing project: providing services to taxonomists for standard genome sequencing and annotation.</title>
        <authorList>
            <consortium name="The Broad Institute Genomics Platform"/>
            <consortium name="The Broad Institute Genome Sequencing Center for Infectious Disease"/>
            <person name="Wu L."/>
            <person name="Ma J."/>
        </authorList>
    </citation>
    <scope>NUCLEOTIDE SEQUENCE [LARGE SCALE GENOMIC DNA]</scope>
    <source>
        <strain evidence="2">CGMCC 1.12477</strain>
    </source>
</reference>
<dbReference type="InterPro" id="IPR011049">
    <property type="entry name" value="Serralysin-like_metalloprot_C"/>
</dbReference>
<comment type="caution">
    <text evidence="1">The sequence shown here is derived from an EMBL/GenBank/DDBJ whole genome shotgun (WGS) entry which is preliminary data.</text>
</comment>
<evidence type="ECO:0000313" key="2">
    <source>
        <dbReference type="Proteomes" id="UP001597186"/>
    </source>
</evidence>
<accession>A0ABW4EDH9</accession>
<dbReference type="SUPFAM" id="SSF51120">
    <property type="entry name" value="beta-Roll"/>
    <property type="match status" value="1"/>
</dbReference>
<dbReference type="EMBL" id="JBHUDD010000021">
    <property type="protein sequence ID" value="MFD1508194.1"/>
    <property type="molecule type" value="Genomic_DNA"/>
</dbReference>